<accession>G2DG02</accession>
<sequence>MGEHRMKNAKKLVYVGIAMALVILTAGCVKESRKGYKEMQFSASCKSCEKLDGFVSPSQINDEIRKMVGKYKGVGEADNVAIQKSRGVVETYLRPDFIDGGDCPEIDSEKWAIDYSYKRKRPALHKGIDIPQPRGTPVRAIANGVVVGKFLNEFNRKGIEIILRHTPEQTGLPFWTYSQYTHLQEMPTLSIGTNVKMGDEIGKTANTGKMGRRVRRDALHFAVLYSKYPEWSNDGVVVTPKDGYFMDPNAFYRLDPPYESLSLAKLLGDQKWVPIPYMNADGILAPSDTKRIWPYVCK</sequence>
<dbReference type="CDD" id="cd12797">
    <property type="entry name" value="M23_peptidase"/>
    <property type="match status" value="1"/>
</dbReference>
<feature type="transmembrane region" description="Helical" evidence="1">
    <location>
        <begin position="12"/>
        <end position="29"/>
    </location>
</feature>
<dbReference type="SUPFAM" id="SSF51261">
    <property type="entry name" value="Duplicated hybrid motif"/>
    <property type="match status" value="1"/>
</dbReference>
<keyword evidence="4" id="KW-1185">Reference proteome</keyword>
<dbReference type="Proteomes" id="UP000004491">
    <property type="component" value="Unassembled WGS sequence"/>
</dbReference>
<dbReference type="EMBL" id="AFOC01000081">
    <property type="protein sequence ID" value="EGV50453.1"/>
    <property type="molecule type" value="Genomic_DNA"/>
</dbReference>
<keyword evidence="1" id="KW-0812">Transmembrane</keyword>
<keyword evidence="1" id="KW-1133">Transmembrane helix</keyword>
<dbReference type="PANTHER" id="PTHR21666">
    <property type="entry name" value="PEPTIDASE-RELATED"/>
    <property type="match status" value="1"/>
</dbReference>
<gene>
    <name evidence="3" type="ORF">Rifp1Sym_db00060</name>
</gene>
<proteinExistence type="predicted"/>
<evidence type="ECO:0000256" key="1">
    <source>
        <dbReference type="SAM" id="Phobius"/>
    </source>
</evidence>
<keyword evidence="1" id="KW-0472">Membrane</keyword>
<evidence type="ECO:0000259" key="2">
    <source>
        <dbReference type="Pfam" id="PF01551"/>
    </source>
</evidence>
<dbReference type="PANTHER" id="PTHR21666:SF270">
    <property type="entry name" value="MUREIN HYDROLASE ACTIVATOR ENVC"/>
    <property type="match status" value="1"/>
</dbReference>
<name>G2DG02_9GAMM</name>
<dbReference type="InterPro" id="IPR050570">
    <property type="entry name" value="Cell_wall_metabolism_enzyme"/>
</dbReference>
<dbReference type="AlphaFoldDB" id="G2DG02"/>
<protein>
    <recommendedName>
        <fullName evidence="2">M23ase beta-sheet core domain-containing protein</fullName>
    </recommendedName>
</protein>
<dbReference type="PROSITE" id="PS51257">
    <property type="entry name" value="PROKAR_LIPOPROTEIN"/>
    <property type="match status" value="1"/>
</dbReference>
<feature type="domain" description="M23ase beta-sheet core" evidence="2">
    <location>
        <begin position="124"/>
        <end position="225"/>
    </location>
</feature>
<dbReference type="InterPro" id="IPR016047">
    <property type="entry name" value="M23ase_b-sheet_dom"/>
</dbReference>
<comment type="caution">
    <text evidence="3">The sequence shown here is derived from an EMBL/GenBank/DDBJ whole genome shotgun (WGS) entry which is preliminary data.</text>
</comment>
<dbReference type="Gene3D" id="2.70.70.10">
    <property type="entry name" value="Glucose Permease (Domain IIA)"/>
    <property type="match status" value="1"/>
</dbReference>
<dbReference type="InterPro" id="IPR011055">
    <property type="entry name" value="Dup_hybrid_motif"/>
</dbReference>
<evidence type="ECO:0000313" key="3">
    <source>
        <dbReference type="EMBL" id="EGV50453.1"/>
    </source>
</evidence>
<evidence type="ECO:0000313" key="4">
    <source>
        <dbReference type="Proteomes" id="UP000004491"/>
    </source>
</evidence>
<reference evidence="3" key="1">
    <citation type="journal article" date="2011" name="ISME J.">
        <title>The endosymbionts of the deep-sea tubeworms Riftia pachyptila and Tevnia jerichonana share an identical physiology as revealed by proteogenomic analyses.</title>
        <authorList>
            <person name="Gardebrecht A."/>
            <person name="Markert S."/>
            <person name="Felbeck H."/>
            <person name="Thuermer A."/>
            <person name="Albrecht D."/>
            <person name="Wollherr A."/>
            <person name="Kabisch J."/>
            <person name="Lehmann R."/>
            <person name="Daniel R."/>
            <person name="Liesegang H."/>
            <person name="Hecker M."/>
            <person name="Sievert S.M."/>
            <person name="Schweder T."/>
        </authorList>
    </citation>
    <scope>NUCLEOTIDE SEQUENCE [LARGE SCALE GENOMIC DNA]</scope>
</reference>
<organism evidence="3 4">
    <name type="scientific">endosymbiont of Riftia pachyptila</name>
    <name type="common">vent Ph05</name>
    <dbReference type="NCBI Taxonomy" id="1048808"/>
    <lineage>
        <taxon>Bacteria</taxon>
        <taxon>Pseudomonadati</taxon>
        <taxon>Pseudomonadota</taxon>
        <taxon>Gammaproteobacteria</taxon>
        <taxon>sulfur-oxidizing symbionts</taxon>
    </lineage>
</organism>
<dbReference type="Pfam" id="PF01551">
    <property type="entry name" value="Peptidase_M23"/>
    <property type="match status" value="1"/>
</dbReference>
<dbReference type="GO" id="GO:0004222">
    <property type="term" value="F:metalloendopeptidase activity"/>
    <property type="evidence" value="ECO:0007669"/>
    <property type="project" value="TreeGrafter"/>
</dbReference>